<evidence type="ECO:0000313" key="2">
    <source>
        <dbReference type="EMBL" id="ERN07593.1"/>
    </source>
</evidence>
<name>W1PHW3_AMBTC</name>
<evidence type="ECO:0000313" key="3">
    <source>
        <dbReference type="Proteomes" id="UP000017836"/>
    </source>
</evidence>
<sequence>MSRKATGVSYHKRFLRMGERRNRRRFCRGRRTVNYGYYRGNGGGHGNGASDRGHGNGDGGGGNGRRGNDKNVLVVDVADGQNLGTHNGVDQNV</sequence>
<evidence type="ECO:0000256" key="1">
    <source>
        <dbReference type="SAM" id="MobiDB-lite"/>
    </source>
</evidence>
<organism evidence="2 3">
    <name type="scientific">Amborella trichopoda</name>
    <dbReference type="NCBI Taxonomy" id="13333"/>
    <lineage>
        <taxon>Eukaryota</taxon>
        <taxon>Viridiplantae</taxon>
        <taxon>Streptophyta</taxon>
        <taxon>Embryophyta</taxon>
        <taxon>Tracheophyta</taxon>
        <taxon>Spermatophyta</taxon>
        <taxon>Magnoliopsida</taxon>
        <taxon>Amborellales</taxon>
        <taxon>Amborellaceae</taxon>
        <taxon>Amborella</taxon>
    </lineage>
</organism>
<dbReference type="EMBL" id="KI393724">
    <property type="protein sequence ID" value="ERN07593.1"/>
    <property type="molecule type" value="Genomic_DNA"/>
</dbReference>
<dbReference type="Gramene" id="ERN07593">
    <property type="protein sequence ID" value="ERN07593"/>
    <property type="gene ID" value="AMTR_s00157p00056590"/>
</dbReference>
<dbReference type="Proteomes" id="UP000017836">
    <property type="component" value="Unassembled WGS sequence"/>
</dbReference>
<accession>W1PHW3</accession>
<dbReference type="AlphaFoldDB" id="W1PHW3"/>
<dbReference type="HOGENOM" id="CLU_2402646_0_0_1"/>
<gene>
    <name evidence="2" type="ORF">AMTR_s00157p00056590</name>
</gene>
<protein>
    <submittedName>
        <fullName evidence="2">Uncharacterized protein</fullName>
    </submittedName>
</protein>
<reference evidence="3" key="1">
    <citation type="journal article" date="2013" name="Science">
        <title>The Amborella genome and the evolution of flowering plants.</title>
        <authorList>
            <consortium name="Amborella Genome Project"/>
        </authorList>
    </citation>
    <scope>NUCLEOTIDE SEQUENCE [LARGE SCALE GENOMIC DNA]</scope>
</reference>
<proteinExistence type="predicted"/>
<keyword evidence="3" id="KW-1185">Reference proteome</keyword>
<feature type="region of interest" description="Disordered" evidence="1">
    <location>
        <begin position="37"/>
        <end position="71"/>
    </location>
</feature>
<feature type="compositionally biased region" description="Gly residues" evidence="1">
    <location>
        <begin position="56"/>
        <end position="65"/>
    </location>
</feature>